<dbReference type="AlphaFoldDB" id="A0AAW8UR11"/>
<keyword evidence="1 4" id="KW-0732">Signal</keyword>
<evidence type="ECO:0000256" key="3">
    <source>
        <dbReference type="SAM" id="MobiDB-lite"/>
    </source>
</evidence>
<dbReference type="Pfam" id="PF05257">
    <property type="entry name" value="CHAP"/>
    <property type="match status" value="1"/>
</dbReference>
<dbReference type="EMBL" id="JARQDV010000005">
    <property type="protein sequence ID" value="MDT2965166.1"/>
    <property type="molecule type" value="Genomic_DNA"/>
</dbReference>
<evidence type="ECO:0000256" key="2">
    <source>
        <dbReference type="SAM" id="Coils"/>
    </source>
</evidence>
<evidence type="ECO:0000313" key="7">
    <source>
        <dbReference type="Proteomes" id="UP001268896"/>
    </source>
</evidence>
<evidence type="ECO:0000259" key="5">
    <source>
        <dbReference type="PROSITE" id="PS50911"/>
    </source>
</evidence>
<sequence>MKNSLLSALMVCSLTLTAVAAPALAFADSIDDQIEQQDQKINSLKGQQADAQSQIDSLEAEIETVSAKVASLEAKQVELGQEAEKLQDKIATLKLRIAKREEAIQKQARDVQVNGQSTNFIDAVLEADSLTDVIGRVQAMTTIVNANNDLVEQQKQDKQDVEDKVKENESKIQEVAANQAELSQQRDAIAAKQADLNVLKANLAAEQATAEKDKDALNKKKQEAEAEKARILKEQQEAAAAQKAEEERQAAALKEAQQEAAAQSTESTTENTTASTETATSSSSSNTSSSNTSSSNSSSSSNAGSSNTGSSNSSSSNSDSNSSSNNNSTGSISTGGGKDHSSSGNMYAWGQCTWYVKNRAPWVGTYWGNGAQWGASAAADGYTVNGTPSAGAVVVFAAGQSVGGEWTADPTYGHVAYVESYNPSNNTITISQGGMGFDSPGGPNTATMSASGYTYIHR</sequence>
<name>A0AAW8UR11_ENTCA</name>
<dbReference type="InterPro" id="IPR009148">
    <property type="entry name" value="PcsB-like"/>
</dbReference>
<feature type="domain" description="Peptidase C51" evidence="5">
    <location>
        <begin position="327"/>
        <end position="457"/>
    </location>
</feature>
<dbReference type="InterPro" id="IPR038765">
    <property type="entry name" value="Papain-like_cys_pep_sf"/>
</dbReference>
<organism evidence="6 7">
    <name type="scientific">Enterococcus casseliflavus</name>
    <name type="common">Enterococcus flavescens</name>
    <dbReference type="NCBI Taxonomy" id="37734"/>
    <lineage>
        <taxon>Bacteria</taxon>
        <taxon>Bacillati</taxon>
        <taxon>Bacillota</taxon>
        <taxon>Bacilli</taxon>
        <taxon>Lactobacillales</taxon>
        <taxon>Enterococcaceae</taxon>
        <taxon>Enterococcus</taxon>
    </lineage>
</organism>
<dbReference type="InterPro" id="IPR057309">
    <property type="entry name" value="PcsB_CC"/>
</dbReference>
<accession>A0AAW8UR11</accession>
<feature type="region of interest" description="Disordered" evidence="3">
    <location>
        <begin position="236"/>
        <end position="341"/>
    </location>
</feature>
<dbReference type="Pfam" id="PF24568">
    <property type="entry name" value="CC_PcsB"/>
    <property type="match status" value="1"/>
</dbReference>
<dbReference type="PROSITE" id="PS50911">
    <property type="entry name" value="CHAP"/>
    <property type="match status" value="1"/>
</dbReference>
<dbReference type="Gene3D" id="3.90.1720.10">
    <property type="entry name" value="endopeptidase domain like (from Nostoc punctiforme)"/>
    <property type="match status" value="1"/>
</dbReference>
<evidence type="ECO:0000313" key="6">
    <source>
        <dbReference type="EMBL" id="MDT2965166.1"/>
    </source>
</evidence>
<dbReference type="RefSeq" id="WP_311904151.1">
    <property type="nucleotide sequence ID" value="NZ_JARQDV010000005.1"/>
</dbReference>
<dbReference type="InterPro" id="IPR007921">
    <property type="entry name" value="CHAP_dom"/>
</dbReference>
<feature type="compositionally biased region" description="Low complexity" evidence="3">
    <location>
        <begin position="250"/>
        <end position="331"/>
    </location>
</feature>
<feature type="chain" id="PRO_5043959203" evidence="4">
    <location>
        <begin position="21"/>
        <end position="458"/>
    </location>
</feature>
<protein>
    <submittedName>
        <fullName evidence="6">CHAP domain-containing protein</fullName>
    </submittedName>
</protein>
<dbReference type="PRINTS" id="PR01852">
    <property type="entry name" value="SIBAPROTEIN"/>
</dbReference>
<dbReference type="Proteomes" id="UP001268896">
    <property type="component" value="Unassembled WGS sequence"/>
</dbReference>
<dbReference type="SUPFAM" id="SSF54001">
    <property type="entry name" value="Cysteine proteinases"/>
    <property type="match status" value="1"/>
</dbReference>
<keyword evidence="2" id="KW-0175">Coiled coil</keyword>
<proteinExistence type="predicted"/>
<gene>
    <name evidence="6" type="ORF">P7I32_11115</name>
</gene>
<feature type="signal peptide" evidence="4">
    <location>
        <begin position="1"/>
        <end position="20"/>
    </location>
</feature>
<dbReference type="Gene3D" id="6.10.250.3150">
    <property type="match status" value="1"/>
</dbReference>
<reference evidence="6" key="1">
    <citation type="submission" date="2023-03" db="EMBL/GenBank/DDBJ databases">
        <authorList>
            <person name="Shen W."/>
            <person name="Cai J."/>
        </authorList>
    </citation>
    <scope>NUCLEOTIDE SEQUENCE</scope>
    <source>
        <strain evidence="6">K72-2</strain>
    </source>
</reference>
<feature type="coiled-coil region" evidence="2">
    <location>
        <begin position="27"/>
        <end position="103"/>
    </location>
</feature>
<evidence type="ECO:0000256" key="1">
    <source>
        <dbReference type="ARBA" id="ARBA00022729"/>
    </source>
</evidence>
<comment type="caution">
    <text evidence="6">The sequence shown here is derived from an EMBL/GenBank/DDBJ whole genome shotgun (WGS) entry which is preliminary data.</text>
</comment>
<evidence type="ECO:0000256" key="4">
    <source>
        <dbReference type="SAM" id="SignalP"/>
    </source>
</evidence>